<keyword evidence="9" id="KW-1185">Reference proteome</keyword>
<dbReference type="GO" id="GO:0003723">
    <property type="term" value="F:RNA binding"/>
    <property type="evidence" value="ECO:0007669"/>
    <property type="project" value="UniProtKB-UniRule"/>
</dbReference>
<dbReference type="AlphaFoldDB" id="A0AAD4BL55"/>
<feature type="compositionally biased region" description="Acidic residues" evidence="7">
    <location>
        <begin position="168"/>
        <end position="187"/>
    </location>
</feature>
<keyword evidence="5 6" id="KW-0539">Nucleus</keyword>
<name>A0AAD4BL55_BOLED</name>
<dbReference type="GO" id="GO:0003677">
    <property type="term" value="F:DNA binding"/>
    <property type="evidence" value="ECO:0007669"/>
    <property type="project" value="TreeGrafter"/>
</dbReference>
<evidence type="ECO:0000256" key="7">
    <source>
        <dbReference type="SAM" id="MobiDB-lite"/>
    </source>
</evidence>
<dbReference type="PANTHER" id="PTHR15341:SF3">
    <property type="entry name" value="NUCLEAR NUCLEIC ACID-BINDING PROTEIN C1D"/>
    <property type="match status" value="1"/>
</dbReference>
<proteinExistence type="inferred from homology"/>
<dbReference type="Pfam" id="PF04000">
    <property type="entry name" value="Sas10_Utp3"/>
    <property type="match status" value="1"/>
</dbReference>
<accession>A0AAD4BL55</accession>
<dbReference type="GO" id="GO:0000178">
    <property type="term" value="C:exosome (RNase complex)"/>
    <property type="evidence" value="ECO:0007669"/>
    <property type="project" value="TreeGrafter"/>
</dbReference>
<comment type="function">
    <text evidence="6">Required for exosome-dependent processing of pre-rRNA and small nucleolar RNA (snRNA) precursors. Involved in processing of 35S pre-rRNA at the A0, A1 and A2 sites.</text>
</comment>
<evidence type="ECO:0000256" key="5">
    <source>
        <dbReference type="ARBA" id="ARBA00023242"/>
    </source>
</evidence>
<sequence>MSTDTAKIRSKLAKLDTSLDALESQLEPLFAQSLPETLLALDTIQQATLHVVIPYVVYDLVFVYLKSRGIDPKTHRVVAELERVRQYFDKIKHAEESHQKRKMGIDKAAAERFIKYAIAQAKNVRLVDEPADGPLASSSSSHERVPVKVTTKMVARAEYEKELKELGSEEEEDLEVFEETGVEDEATDIANPPPEEPRYTRLDKGKGRASGEEQSKGEEVPSSRRKRPRIGPFSGSENISTPGATPQTSENSKKAKSSTPVQSLSADTSSRGDSVSMSEDRETKKAAKKAKRKARKPRNS</sequence>
<feature type="region of interest" description="Disordered" evidence="7">
    <location>
        <begin position="163"/>
        <end position="300"/>
    </location>
</feature>
<evidence type="ECO:0000256" key="4">
    <source>
        <dbReference type="ARBA" id="ARBA00022884"/>
    </source>
</evidence>
<keyword evidence="3 6" id="KW-0698">rRNA processing</keyword>
<evidence type="ECO:0000313" key="9">
    <source>
        <dbReference type="Proteomes" id="UP001194468"/>
    </source>
</evidence>
<comment type="caution">
    <text evidence="8">The sequence shown here is derived from an EMBL/GenBank/DDBJ whole genome shotgun (WGS) entry which is preliminary data.</text>
</comment>
<feature type="compositionally biased region" description="Polar residues" evidence="7">
    <location>
        <begin position="257"/>
        <end position="277"/>
    </location>
</feature>
<keyword evidence="4 6" id="KW-0694">RNA-binding</keyword>
<dbReference type="GO" id="GO:0010468">
    <property type="term" value="P:regulation of gene expression"/>
    <property type="evidence" value="ECO:0007669"/>
    <property type="project" value="TreeGrafter"/>
</dbReference>
<dbReference type="PANTHER" id="PTHR15341">
    <property type="entry name" value="SUN-COR STEROID HORMONE RECEPTOR CO-REPRESSOR"/>
    <property type="match status" value="1"/>
</dbReference>
<comment type="similarity">
    <text evidence="2 6">Belongs to the C1D family.</text>
</comment>
<reference evidence="8" key="1">
    <citation type="submission" date="2019-10" db="EMBL/GenBank/DDBJ databases">
        <authorList>
            <consortium name="DOE Joint Genome Institute"/>
            <person name="Kuo A."/>
            <person name="Miyauchi S."/>
            <person name="Kiss E."/>
            <person name="Drula E."/>
            <person name="Kohler A."/>
            <person name="Sanchez-Garcia M."/>
            <person name="Andreopoulos B."/>
            <person name="Barry K.W."/>
            <person name="Bonito G."/>
            <person name="Buee M."/>
            <person name="Carver A."/>
            <person name="Chen C."/>
            <person name="Cichocki N."/>
            <person name="Clum A."/>
            <person name="Culley D."/>
            <person name="Crous P.W."/>
            <person name="Fauchery L."/>
            <person name="Girlanda M."/>
            <person name="Hayes R."/>
            <person name="Keri Z."/>
            <person name="LaButti K."/>
            <person name="Lipzen A."/>
            <person name="Lombard V."/>
            <person name="Magnuson J."/>
            <person name="Maillard F."/>
            <person name="Morin E."/>
            <person name="Murat C."/>
            <person name="Nolan M."/>
            <person name="Ohm R."/>
            <person name="Pangilinan J."/>
            <person name="Pereira M."/>
            <person name="Perotto S."/>
            <person name="Peter M."/>
            <person name="Riley R."/>
            <person name="Sitrit Y."/>
            <person name="Stielow B."/>
            <person name="Szollosi G."/>
            <person name="Zifcakova L."/>
            <person name="Stursova M."/>
            <person name="Spatafora J.W."/>
            <person name="Tedersoo L."/>
            <person name="Vaario L.-M."/>
            <person name="Yamada A."/>
            <person name="Yan M."/>
            <person name="Wang P."/>
            <person name="Xu J."/>
            <person name="Bruns T."/>
            <person name="Baldrian P."/>
            <person name="Vilgalys R."/>
            <person name="Henrissat B."/>
            <person name="Grigoriev I.V."/>
            <person name="Hibbett D."/>
            <person name="Nagy L.G."/>
            <person name="Martin F.M."/>
        </authorList>
    </citation>
    <scope>NUCLEOTIDE SEQUENCE</scope>
    <source>
        <strain evidence="8">BED1</strain>
    </source>
</reference>
<evidence type="ECO:0000256" key="6">
    <source>
        <dbReference type="RuleBase" id="RU368003"/>
    </source>
</evidence>
<evidence type="ECO:0000256" key="1">
    <source>
        <dbReference type="ARBA" id="ARBA00004123"/>
    </source>
</evidence>
<comment type="subcellular location">
    <subcellularLocation>
        <location evidence="1 6">Nucleus</location>
    </subcellularLocation>
</comment>
<dbReference type="InterPro" id="IPR007146">
    <property type="entry name" value="Sas10/Utp3/C1D"/>
</dbReference>
<protein>
    <recommendedName>
        <fullName evidence="6">Exosome complex protein</fullName>
    </recommendedName>
</protein>
<dbReference type="GO" id="GO:0000460">
    <property type="term" value="P:maturation of 5.8S rRNA"/>
    <property type="evidence" value="ECO:0007669"/>
    <property type="project" value="TreeGrafter"/>
</dbReference>
<dbReference type="Proteomes" id="UP001194468">
    <property type="component" value="Unassembled WGS sequence"/>
</dbReference>
<dbReference type="InterPro" id="IPR011082">
    <property type="entry name" value="Exosome-assoc_fac/DNA_repair"/>
</dbReference>
<dbReference type="GO" id="GO:0005730">
    <property type="term" value="C:nucleolus"/>
    <property type="evidence" value="ECO:0007669"/>
    <property type="project" value="TreeGrafter"/>
</dbReference>
<reference evidence="8" key="2">
    <citation type="journal article" date="2020" name="Nat. Commun.">
        <title>Large-scale genome sequencing of mycorrhizal fungi provides insights into the early evolution of symbiotic traits.</title>
        <authorList>
            <person name="Miyauchi S."/>
            <person name="Kiss E."/>
            <person name="Kuo A."/>
            <person name="Drula E."/>
            <person name="Kohler A."/>
            <person name="Sanchez-Garcia M."/>
            <person name="Morin E."/>
            <person name="Andreopoulos B."/>
            <person name="Barry K.W."/>
            <person name="Bonito G."/>
            <person name="Buee M."/>
            <person name="Carver A."/>
            <person name="Chen C."/>
            <person name="Cichocki N."/>
            <person name="Clum A."/>
            <person name="Culley D."/>
            <person name="Crous P.W."/>
            <person name="Fauchery L."/>
            <person name="Girlanda M."/>
            <person name="Hayes R.D."/>
            <person name="Keri Z."/>
            <person name="LaButti K."/>
            <person name="Lipzen A."/>
            <person name="Lombard V."/>
            <person name="Magnuson J."/>
            <person name="Maillard F."/>
            <person name="Murat C."/>
            <person name="Nolan M."/>
            <person name="Ohm R.A."/>
            <person name="Pangilinan J."/>
            <person name="Pereira M.F."/>
            <person name="Perotto S."/>
            <person name="Peter M."/>
            <person name="Pfister S."/>
            <person name="Riley R."/>
            <person name="Sitrit Y."/>
            <person name="Stielow J.B."/>
            <person name="Szollosi G."/>
            <person name="Zifcakova L."/>
            <person name="Stursova M."/>
            <person name="Spatafora J.W."/>
            <person name="Tedersoo L."/>
            <person name="Vaario L.M."/>
            <person name="Yamada A."/>
            <person name="Yan M."/>
            <person name="Wang P."/>
            <person name="Xu J."/>
            <person name="Bruns T."/>
            <person name="Baldrian P."/>
            <person name="Vilgalys R."/>
            <person name="Dunand C."/>
            <person name="Henrissat B."/>
            <person name="Grigoriev I.V."/>
            <person name="Hibbett D."/>
            <person name="Nagy L.G."/>
            <person name="Martin F.M."/>
        </authorList>
    </citation>
    <scope>NUCLEOTIDE SEQUENCE</scope>
    <source>
        <strain evidence="8">BED1</strain>
    </source>
</reference>
<evidence type="ECO:0000313" key="8">
    <source>
        <dbReference type="EMBL" id="KAF8433525.1"/>
    </source>
</evidence>
<organism evidence="8 9">
    <name type="scientific">Boletus edulis BED1</name>
    <dbReference type="NCBI Taxonomy" id="1328754"/>
    <lineage>
        <taxon>Eukaryota</taxon>
        <taxon>Fungi</taxon>
        <taxon>Dikarya</taxon>
        <taxon>Basidiomycota</taxon>
        <taxon>Agaricomycotina</taxon>
        <taxon>Agaricomycetes</taxon>
        <taxon>Agaricomycetidae</taxon>
        <taxon>Boletales</taxon>
        <taxon>Boletineae</taxon>
        <taxon>Boletaceae</taxon>
        <taxon>Boletoideae</taxon>
        <taxon>Boletus</taxon>
    </lineage>
</organism>
<feature type="compositionally biased region" description="Basic and acidic residues" evidence="7">
    <location>
        <begin position="195"/>
        <end position="222"/>
    </location>
</feature>
<feature type="compositionally biased region" description="Polar residues" evidence="7">
    <location>
        <begin position="235"/>
        <end position="250"/>
    </location>
</feature>
<feature type="compositionally biased region" description="Basic residues" evidence="7">
    <location>
        <begin position="286"/>
        <end position="300"/>
    </location>
</feature>
<evidence type="ECO:0000256" key="3">
    <source>
        <dbReference type="ARBA" id="ARBA00022552"/>
    </source>
</evidence>
<gene>
    <name evidence="8" type="ORF">L210DRAFT_3649657</name>
</gene>
<evidence type="ECO:0000256" key="2">
    <source>
        <dbReference type="ARBA" id="ARBA00009154"/>
    </source>
</evidence>
<dbReference type="EMBL" id="WHUW01000033">
    <property type="protein sequence ID" value="KAF8433525.1"/>
    <property type="molecule type" value="Genomic_DNA"/>
</dbReference>